<dbReference type="EMBL" id="QRKB01000028">
    <property type="protein sequence ID" value="RHH80998.1"/>
    <property type="molecule type" value="Genomic_DNA"/>
</dbReference>
<dbReference type="AlphaFoldDB" id="A0A414Y475"/>
<dbReference type="RefSeq" id="WP_118255203.1">
    <property type="nucleotide sequence ID" value="NZ_QRKB01000028.1"/>
</dbReference>
<dbReference type="Proteomes" id="UP000284548">
    <property type="component" value="Unassembled WGS sequence"/>
</dbReference>
<evidence type="ECO:0000313" key="2">
    <source>
        <dbReference type="EMBL" id="RHH80998.1"/>
    </source>
</evidence>
<dbReference type="InterPro" id="IPR014722">
    <property type="entry name" value="Rib_uL2_dom2"/>
</dbReference>
<accession>A0A414Y475</accession>
<feature type="domain" description="KOW" evidence="1">
    <location>
        <begin position="127"/>
        <end position="154"/>
    </location>
</feature>
<proteinExistence type="predicted"/>
<gene>
    <name evidence="2" type="ORF">DW192_10765</name>
</gene>
<protein>
    <submittedName>
        <fullName evidence="2">Transcriptional regulator</fullName>
    </submittedName>
</protein>
<evidence type="ECO:0000259" key="1">
    <source>
        <dbReference type="SMART" id="SM00739"/>
    </source>
</evidence>
<reference evidence="2 3" key="1">
    <citation type="submission" date="2018-08" db="EMBL/GenBank/DDBJ databases">
        <title>A genome reference for cultivated species of the human gut microbiota.</title>
        <authorList>
            <person name="Zou Y."/>
            <person name="Xue W."/>
            <person name="Luo G."/>
        </authorList>
    </citation>
    <scope>NUCLEOTIDE SEQUENCE [LARGE SCALE GENOMIC DNA]</scope>
    <source>
        <strain evidence="2 3">AM16-54</strain>
    </source>
</reference>
<dbReference type="InterPro" id="IPR008991">
    <property type="entry name" value="Translation_prot_SH3-like_sf"/>
</dbReference>
<name>A0A414Y475_9BACT</name>
<dbReference type="InterPro" id="IPR005824">
    <property type="entry name" value="KOW"/>
</dbReference>
<comment type="caution">
    <text evidence="2">The sequence shown here is derived from an EMBL/GenBank/DDBJ whole genome shotgun (WGS) entry which is preliminary data.</text>
</comment>
<organism evidence="2 3">
    <name type="scientific">Segatella copri</name>
    <dbReference type="NCBI Taxonomy" id="165179"/>
    <lineage>
        <taxon>Bacteria</taxon>
        <taxon>Pseudomonadati</taxon>
        <taxon>Bacteroidota</taxon>
        <taxon>Bacteroidia</taxon>
        <taxon>Bacteroidales</taxon>
        <taxon>Prevotellaceae</taxon>
        <taxon>Segatella</taxon>
    </lineage>
</organism>
<dbReference type="Gene3D" id="2.30.30.30">
    <property type="match status" value="1"/>
</dbReference>
<sequence length="181" mass="21149">MIQPDKEESWYAFKIFFGKGKPIKAYFVAKGIEHIYDVKQEYWDKNKKKSLVKEVPIMPSLILFRTTRIEAEEMERMFLNKVMLYRGKNSENLKEPSKISEREVKIFNIVATSGVEGLDFYDEYNPKFTRGDKFRVIEGPLKGAEGYVVRIKKDHKLYVSIKGLCAVTTGYIPKAYLQKIE</sequence>
<dbReference type="SMART" id="SM00739">
    <property type="entry name" value="KOW"/>
    <property type="match status" value="1"/>
</dbReference>
<dbReference type="SUPFAM" id="SSF50104">
    <property type="entry name" value="Translation proteins SH3-like domain"/>
    <property type="match status" value="1"/>
</dbReference>
<evidence type="ECO:0000313" key="3">
    <source>
        <dbReference type="Proteomes" id="UP000284548"/>
    </source>
</evidence>